<sequence>MANEITVPLLPCGSIDEIAGFYRMLGFEVAYRQQRPNPYIAMRREDLQLHFFGMPDFDPEQSYGSCLVCVRDTGELYREFADGMRATHGKLLVSGIPRMTRPRKRKNADNLSGFSLVDPGGNWIRIYQAQESSDSGTRTGTGTGTGRLGKALQSAVVLGDSHGDHRQAARILDSALARDDDAVSTVDLVEALVYRAELAITLRDGETADTLLARVRAIILDGTLRERLAEDLDTAAELERVRDTER</sequence>
<evidence type="ECO:0000313" key="2">
    <source>
        <dbReference type="Proteomes" id="UP001611162"/>
    </source>
</evidence>
<organism evidence="1 2">
    <name type="scientific">Streptomyces abikoensis</name>
    <dbReference type="NCBI Taxonomy" id="97398"/>
    <lineage>
        <taxon>Bacteria</taxon>
        <taxon>Bacillati</taxon>
        <taxon>Actinomycetota</taxon>
        <taxon>Actinomycetes</taxon>
        <taxon>Kitasatosporales</taxon>
        <taxon>Streptomycetaceae</taxon>
        <taxon>Streptomyces</taxon>
    </lineage>
</organism>
<gene>
    <name evidence="1" type="ORF">ACH4TF_33810</name>
</gene>
<dbReference type="Proteomes" id="UP001611162">
    <property type="component" value="Unassembled WGS sequence"/>
</dbReference>
<proteinExistence type="predicted"/>
<dbReference type="EMBL" id="JBIRRB010000021">
    <property type="protein sequence ID" value="MFI0915372.1"/>
    <property type="molecule type" value="Genomic_DNA"/>
</dbReference>
<dbReference type="InterPro" id="IPR029068">
    <property type="entry name" value="Glyas_Bleomycin-R_OHBP_Dase"/>
</dbReference>
<accession>A0ABW7TGC9</accession>
<name>A0ABW7TGC9_9ACTN</name>
<dbReference type="SUPFAM" id="SSF54593">
    <property type="entry name" value="Glyoxalase/Bleomycin resistance protein/Dihydroxybiphenyl dioxygenase"/>
    <property type="match status" value="1"/>
</dbReference>
<dbReference type="Gene3D" id="3.10.180.10">
    <property type="entry name" value="2,3-Dihydroxybiphenyl 1,2-Dioxygenase, domain 1"/>
    <property type="match status" value="1"/>
</dbReference>
<protein>
    <submittedName>
        <fullName evidence="1">VOC family protein</fullName>
    </submittedName>
</protein>
<dbReference type="RefSeq" id="WP_397614961.1">
    <property type="nucleotide sequence ID" value="NZ_JBIRRB010000021.1"/>
</dbReference>
<comment type="caution">
    <text evidence="1">The sequence shown here is derived from an EMBL/GenBank/DDBJ whole genome shotgun (WGS) entry which is preliminary data.</text>
</comment>
<keyword evidence="2" id="KW-1185">Reference proteome</keyword>
<evidence type="ECO:0000313" key="1">
    <source>
        <dbReference type="EMBL" id="MFI0915372.1"/>
    </source>
</evidence>
<reference evidence="1 2" key="1">
    <citation type="submission" date="2024-10" db="EMBL/GenBank/DDBJ databases">
        <title>The Natural Products Discovery Center: Release of the First 8490 Sequenced Strains for Exploring Actinobacteria Biosynthetic Diversity.</title>
        <authorList>
            <person name="Kalkreuter E."/>
            <person name="Kautsar S.A."/>
            <person name="Yang D."/>
            <person name="Bader C.D."/>
            <person name="Teijaro C.N."/>
            <person name="Fluegel L."/>
            <person name="Davis C.M."/>
            <person name="Simpson J.R."/>
            <person name="Lauterbach L."/>
            <person name="Steele A.D."/>
            <person name="Gui C."/>
            <person name="Meng S."/>
            <person name="Li G."/>
            <person name="Viehrig K."/>
            <person name="Ye F."/>
            <person name="Su P."/>
            <person name="Kiefer A.F."/>
            <person name="Nichols A."/>
            <person name="Cepeda A.J."/>
            <person name="Yan W."/>
            <person name="Fan B."/>
            <person name="Jiang Y."/>
            <person name="Adhikari A."/>
            <person name="Zheng C.-J."/>
            <person name="Schuster L."/>
            <person name="Cowan T.M."/>
            <person name="Smanski M.J."/>
            <person name="Chevrette M.G."/>
            <person name="De Carvalho L.P.S."/>
            <person name="Shen B."/>
        </authorList>
    </citation>
    <scope>NUCLEOTIDE SEQUENCE [LARGE SCALE GENOMIC DNA]</scope>
    <source>
        <strain evidence="1 2">NPDC020979</strain>
    </source>
</reference>